<dbReference type="GO" id="GO:0007229">
    <property type="term" value="P:integrin-mediated signaling pathway"/>
    <property type="evidence" value="ECO:0007669"/>
    <property type="project" value="UniProtKB-KW"/>
</dbReference>
<gene>
    <name evidence="6" type="ORF">A6R68_18032</name>
</gene>
<dbReference type="Proteomes" id="UP000092124">
    <property type="component" value="Unassembled WGS sequence"/>
</dbReference>
<dbReference type="AlphaFoldDB" id="A0A1A6HB43"/>
<dbReference type="InterPro" id="IPR032695">
    <property type="entry name" value="Integrin_dom_sf"/>
</dbReference>
<evidence type="ECO:0000313" key="6">
    <source>
        <dbReference type="EMBL" id="OBS75516.1"/>
    </source>
</evidence>
<dbReference type="GO" id="GO:0098609">
    <property type="term" value="P:cell-cell adhesion"/>
    <property type="evidence" value="ECO:0007669"/>
    <property type="project" value="TreeGrafter"/>
</dbReference>
<evidence type="ECO:0000259" key="5">
    <source>
        <dbReference type="Pfam" id="PF20805"/>
    </source>
</evidence>
<keyword evidence="4" id="KW-0325">Glycoprotein</keyword>
<dbReference type="EMBL" id="LZPO01036920">
    <property type="protein sequence ID" value="OBS75516.1"/>
    <property type="molecule type" value="Genomic_DNA"/>
</dbReference>
<dbReference type="OrthoDB" id="5317514at2759"/>
<dbReference type="PANTHER" id="PTHR23220">
    <property type="entry name" value="INTEGRIN ALPHA"/>
    <property type="match status" value="1"/>
</dbReference>
<evidence type="ECO:0000256" key="1">
    <source>
        <dbReference type="ARBA" id="ARBA00004479"/>
    </source>
</evidence>
<comment type="subcellular location">
    <subcellularLocation>
        <location evidence="1">Membrane</location>
        <topology evidence="1">Single-pass type I membrane protein</topology>
    </subcellularLocation>
</comment>
<sequence length="147" mass="16448">MKTIMLNVSVFNAGDDAYETALNIQLPTGLYFIKILDLEEKQINCEVTESSGIVKLACSLGYIYVDRLSRVDISFLLDVSSLSRADEDLSIIMQASCENEGEMDKVKDNKVTLEIPLRYEVMLTVHGRLLGNAILNIMEESVHLDSK</sequence>
<feature type="non-terminal residue" evidence="6">
    <location>
        <position position="147"/>
    </location>
</feature>
<dbReference type="GO" id="GO:0033627">
    <property type="term" value="P:cell adhesion mediated by integrin"/>
    <property type="evidence" value="ECO:0007669"/>
    <property type="project" value="TreeGrafter"/>
</dbReference>
<dbReference type="GO" id="GO:0009897">
    <property type="term" value="C:external side of plasma membrane"/>
    <property type="evidence" value="ECO:0007669"/>
    <property type="project" value="TreeGrafter"/>
</dbReference>
<dbReference type="GO" id="GO:0007160">
    <property type="term" value="P:cell-matrix adhesion"/>
    <property type="evidence" value="ECO:0007669"/>
    <property type="project" value="TreeGrafter"/>
</dbReference>
<dbReference type="InterPro" id="IPR048285">
    <property type="entry name" value="Integrin_alpha_Ig-like_2"/>
</dbReference>
<name>A0A1A6HB43_NEOLE</name>
<dbReference type="GO" id="GO:0008305">
    <property type="term" value="C:integrin complex"/>
    <property type="evidence" value="ECO:0007669"/>
    <property type="project" value="TreeGrafter"/>
</dbReference>
<evidence type="ECO:0000313" key="7">
    <source>
        <dbReference type="Proteomes" id="UP000092124"/>
    </source>
</evidence>
<proteinExistence type="predicted"/>
<dbReference type="GO" id="GO:0005178">
    <property type="term" value="F:integrin binding"/>
    <property type="evidence" value="ECO:0007669"/>
    <property type="project" value="TreeGrafter"/>
</dbReference>
<evidence type="ECO:0000256" key="4">
    <source>
        <dbReference type="ARBA" id="ARBA00023180"/>
    </source>
</evidence>
<keyword evidence="2" id="KW-0401">Integrin</keyword>
<dbReference type="STRING" id="56216.A0A1A6HB43"/>
<dbReference type="PANTHER" id="PTHR23220:SF78">
    <property type="entry name" value="INTEGRIN ALPHA-4"/>
    <property type="match status" value="1"/>
</dbReference>
<organism evidence="6 7">
    <name type="scientific">Neotoma lepida</name>
    <name type="common">Desert woodrat</name>
    <dbReference type="NCBI Taxonomy" id="56216"/>
    <lineage>
        <taxon>Eukaryota</taxon>
        <taxon>Metazoa</taxon>
        <taxon>Chordata</taxon>
        <taxon>Craniata</taxon>
        <taxon>Vertebrata</taxon>
        <taxon>Euteleostomi</taxon>
        <taxon>Mammalia</taxon>
        <taxon>Eutheria</taxon>
        <taxon>Euarchontoglires</taxon>
        <taxon>Glires</taxon>
        <taxon>Rodentia</taxon>
        <taxon>Myomorpha</taxon>
        <taxon>Muroidea</taxon>
        <taxon>Cricetidae</taxon>
        <taxon>Neotominae</taxon>
        <taxon>Neotoma</taxon>
    </lineage>
</organism>
<reference evidence="6 7" key="1">
    <citation type="submission" date="2016-06" db="EMBL/GenBank/DDBJ databases">
        <title>The Draft Genome Sequence and Annotation of the Desert Woodrat Neotoma lepida.</title>
        <authorList>
            <person name="Campbell M."/>
            <person name="Oakeson K.F."/>
            <person name="Yandell M."/>
            <person name="Halpert J.R."/>
            <person name="Dearing D."/>
        </authorList>
    </citation>
    <scope>NUCLEOTIDE SEQUENCE [LARGE SCALE GENOMIC DNA]</scope>
    <source>
        <strain evidence="6">417</strain>
        <tissue evidence="6">Liver</tissue>
    </source>
</reference>
<accession>A0A1A6HB43</accession>
<dbReference type="Pfam" id="PF20805">
    <property type="entry name" value="Integrin_A_Ig_2"/>
    <property type="match status" value="1"/>
</dbReference>
<feature type="domain" description="Integrin alpha second immunoglobulin-like" evidence="5">
    <location>
        <begin position="2"/>
        <end position="116"/>
    </location>
</feature>
<comment type="caution">
    <text evidence="6">The sequence shown here is derived from an EMBL/GenBank/DDBJ whole genome shotgun (WGS) entry which is preliminary data.</text>
</comment>
<dbReference type="Gene3D" id="2.60.40.1510">
    <property type="entry name" value="ntegrin, alpha v. Chain A, domain 3"/>
    <property type="match status" value="1"/>
</dbReference>
<protein>
    <recommendedName>
        <fullName evidence="5">Integrin alpha second immunoglobulin-like domain-containing protein</fullName>
    </recommendedName>
</protein>
<keyword evidence="3" id="KW-0472">Membrane</keyword>
<keyword evidence="7" id="KW-1185">Reference proteome</keyword>
<dbReference type="SUPFAM" id="SSF69179">
    <property type="entry name" value="Integrin domains"/>
    <property type="match status" value="1"/>
</dbReference>
<evidence type="ECO:0000256" key="3">
    <source>
        <dbReference type="ARBA" id="ARBA00023136"/>
    </source>
</evidence>
<evidence type="ECO:0000256" key="2">
    <source>
        <dbReference type="ARBA" id="ARBA00023037"/>
    </source>
</evidence>